<keyword evidence="7 9" id="KW-0057">Aromatic amino acid biosynthesis</keyword>
<dbReference type="AlphaFoldDB" id="A0AAC9NX66"/>
<dbReference type="PANTHER" id="PTHR42894:SF1">
    <property type="entry name" value="N-(5'-PHOSPHORIBOSYL)ANTHRANILATE ISOMERASE"/>
    <property type="match status" value="1"/>
</dbReference>
<organism evidence="12 13">
    <name type="scientific">Chelatococcus daeguensis</name>
    <dbReference type="NCBI Taxonomy" id="444444"/>
    <lineage>
        <taxon>Bacteria</taxon>
        <taxon>Pseudomonadati</taxon>
        <taxon>Pseudomonadota</taxon>
        <taxon>Alphaproteobacteria</taxon>
        <taxon>Hyphomicrobiales</taxon>
        <taxon>Chelatococcaceae</taxon>
        <taxon>Chelatococcus</taxon>
    </lineage>
</organism>
<evidence type="ECO:0000256" key="2">
    <source>
        <dbReference type="ARBA" id="ARBA00004664"/>
    </source>
</evidence>
<dbReference type="PANTHER" id="PTHR42894">
    <property type="entry name" value="N-(5'-PHOSPHORIBOSYL)ANTHRANILATE ISOMERASE"/>
    <property type="match status" value="1"/>
</dbReference>
<gene>
    <name evidence="9" type="primary">trpF</name>
    <name evidence="12" type="ORF">BOQ54_00990</name>
</gene>
<evidence type="ECO:0000256" key="8">
    <source>
        <dbReference type="ARBA" id="ARBA00023235"/>
    </source>
</evidence>
<keyword evidence="6 9" id="KW-0822">Tryptophan biosynthesis</keyword>
<evidence type="ECO:0000256" key="3">
    <source>
        <dbReference type="ARBA" id="ARBA00012572"/>
    </source>
</evidence>
<evidence type="ECO:0000256" key="5">
    <source>
        <dbReference type="ARBA" id="ARBA00022605"/>
    </source>
</evidence>
<protein>
    <recommendedName>
        <fullName evidence="4 9">N-(5'-phosphoribosyl)anthranilate isomerase</fullName>
        <shortName evidence="9">PRAI</shortName>
        <ecNumber evidence="3 9">5.3.1.24</ecNumber>
    </recommendedName>
</protein>
<keyword evidence="5 9" id="KW-0028">Amino-acid biosynthesis</keyword>
<evidence type="ECO:0000256" key="7">
    <source>
        <dbReference type="ARBA" id="ARBA00023141"/>
    </source>
</evidence>
<evidence type="ECO:0000313" key="13">
    <source>
        <dbReference type="Proteomes" id="UP000182703"/>
    </source>
</evidence>
<dbReference type="InterPro" id="IPR013785">
    <property type="entry name" value="Aldolase_TIM"/>
</dbReference>
<evidence type="ECO:0000256" key="1">
    <source>
        <dbReference type="ARBA" id="ARBA00001164"/>
    </source>
</evidence>
<keyword evidence="8 9" id="KW-0413">Isomerase</keyword>
<keyword evidence="13" id="KW-1185">Reference proteome</keyword>
<dbReference type="CDD" id="cd00405">
    <property type="entry name" value="PRAI"/>
    <property type="match status" value="1"/>
</dbReference>
<feature type="domain" description="N-(5'phosphoribosyl) anthranilate isomerase (PRAI)" evidence="11">
    <location>
        <begin position="5"/>
        <end position="212"/>
    </location>
</feature>
<dbReference type="NCBIfam" id="NF002295">
    <property type="entry name" value="PRK01222.1-1"/>
    <property type="match status" value="1"/>
</dbReference>
<dbReference type="SUPFAM" id="SSF51366">
    <property type="entry name" value="Ribulose-phoshate binding barrel"/>
    <property type="match status" value="1"/>
</dbReference>
<comment type="pathway">
    <text evidence="2 9">Amino-acid biosynthesis; L-tryptophan biosynthesis; L-tryptophan from chorismate: step 3/5.</text>
</comment>
<dbReference type="InterPro" id="IPR011060">
    <property type="entry name" value="RibuloseP-bd_barrel"/>
</dbReference>
<feature type="signal peptide" evidence="10">
    <location>
        <begin position="1"/>
        <end position="17"/>
    </location>
</feature>
<evidence type="ECO:0000256" key="6">
    <source>
        <dbReference type="ARBA" id="ARBA00022822"/>
    </source>
</evidence>
<dbReference type="Pfam" id="PF00697">
    <property type="entry name" value="PRAI"/>
    <property type="match status" value="1"/>
</dbReference>
<name>A0AAC9NX66_9HYPH</name>
<evidence type="ECO:0000313" key="12">
    <source>
        <dbReference type="EMBL" id="APF36079.1"/>
    </source>
</evidence>
<dbReference type="GO" id="GO:0004640">
    <property type="term" value="F:phosphoribosylanthranilate isomerase activity"/>
    <property type="evidence" value="ECO:0007669"/>
    <property type="project" value="UniProtKB-UniRule"/>
</dbReference>
<evidence type="ECO:0000256" key="4">
    <source>
        <dbReference type="ARBA" id="ARBA00022272"/>
    </source>
</evidence>
<keyword evidence="10" id="KW-0732">Signal</keyword>
<dbReference type="InterPro" id="IPR044643">
    <property type="entry name" value="TrpF_fam"/>
</dbReference>
<comment type="catalytic activity">
    <reaction evidence="1 9">
        <text>N-(5-phospho-beta-D-ribosyl)anthranilate = 1-(2-carboxyphenylamino)-1-deoxy-D-ribulose 5-phosphate</text>
        <dbReference type="Rhea" id="RHEA:21540"/>
        <dbReference type="ChEBI" id="CHEBI:18277"/>
        <dbReference type="ChEBI" id="CHEBI:58613"/>
        <dbReference type="EC" id="5.3.1.24"/>
    </reaction>
</comment>
<dbReference type="EC" id="5.3.1.24" evidence="3 9"/>
<evidence type="ECO:0000256" key="10">
    <source>
        <dbReference type="SAM" id="SignalP"/>
    </source>
</evidence>
<dbReference type="HAMAP" id="MF_00135">
    <property type="entry name" value="PRAI"/>
    <property type="match status" value="1"/>
</dbReference>
<dbReference type="RefSeq" id="WP_055459536.1">
    <property type="nucleotide sequence ID" value="NZ_CP018095.1"/>
</dbReference>
<dbReference type="Gene3D" id="3.20.20.70">
    <property type="entry name" value="Aldolase class I"/>
    <property type="match status" value="1"/>
</dbReference>
<dbReference type="Proteomes" id="UP000182703">
    <property type="component" value="Chromosome"/>
</dbReference>
<proteinExistence type="inferred from homology"/>
<dbReference type="InterPro" id="IPR001240">
    <property type="entry name" value="PRAI_dom"/>
</dbReference>
<evidence type="ECO:0000256" key="9">
    <source>
        <dbReference type="HAMAP-Rule" id="MF_00135"/>
    </source>
</evidence>
<accession>A0AAC9NX66</accession>
<reference evidence="12 13" key="1">
    <citation type="submission" date="2016-11" db="EMBL/GenBank/DDBJ databases">
        <title>Complete genome sequence of the aerobically denitrifying bacterium Chelatococcus daeguensis TAD1.</title>
        <authorList>
            <person name="Yang Y."/>
            <person name="Huang S."/>
            <person name="Lin E."/>
        </authorList>
    </citation>
    <scope>NUCLEOTIDE SEQUENCE [LARGE SCALE GENOMIC DNA]</scope>
    <source>
        <strain evidence="12 13">TAD1</strain>
    </source>
</reference>
<comment type="similarity">
    <text evidence="9">Belongs to the TrpF family.</text>
</comment>
<dbReference type="KEGG" id="cdq:BOQ54_00990"/>
<sequence length="216" mass="22085">MSTIVKICGLRSAEAVAAALAAGADMVGFVFFPKSPRNVSLAEAVTLAGFVRGRAEIVALTVDADDAAIAAIRDRLKPDWFQLHGKETPERAAAIRRLAGTQVMKAIGVSEPADLARHAPYAAVVDRLLFDAKPPKGAVLPGGNGIAFDWDILAAGAGGRPFMLSGGLDPDNVGTAVARLTDVPGFVGVDVSSGVESAPGEKDAGRIAAFVAAARA</sequence>
<evidence type="ECO:0000259" key="11">
    <source>
        <dbReference type="Pfam" id="PF00697"/>
    </source>
</evidence>
<dbReference type="GO" id="GO:0000162">
    <property type="term" value="P:L-tryptophan biosynthetic process"/>
    <property type="evidence" value="ECO:0007669"/>
    <property type="project" value="UniProtKB-UniRule"/>
</dbReference>
<feature type="chain" id="PRO_5042237022" description="N-(5'-phosphoribosyl)anthranilate isomerase" evidence="10">
    <location>
        <begin position="18"/>
        <end position="216"/>
    </location>
</feature>
<dbReference type="EMBL" id="CP018095">
    <property type="protein sequence ID" value="APF36079.1"/>
    <property type="molecule type" value="Genomic_DNA"/>
</dbReference>